<keyword evidence="2" id="KW-1185">Reference proteome</keyword>
<dbReference type="RefSeq" id="WP_084274009.1">
    <property type="nucleotide sequence ID" value="NZ_CAJTCT010000041.1"/>
</dbReference>
<organism evidence="1 2">
    <name type="scientific">Muribaculum intestinale</name>
    <dbReference type="NCBI Taxonomy" id="1796646"/>
    <lineage>
        <taxon>Bacteria</taxon>
        <taxon>Pseudomonadati</taxon>
        <taxon>Bacteroidota</taxon>
        <taxon>Bacteroidia</taxon>
        <taxon>Bacteroidales</taxon>
        <taxon>Muribaculaceae</taxon>
        <taxon>Muribaculum</taxon>
    </lineage>
</organism>
<evidence type="ECO:0000313" key="1">
    <source>
        <dbReference type="EMBL" id="ARE60810.1"/>
    </source>
</evidence>
<evidence type="ECO:0008006" key="3">
    <source>
        <dbReference type="Google" id="ProtNLM"/>
    </source>
</evidence>
<gene>
    <name evidence="1" type="ORF">A4V02_13755</name>
</gene>
<dbReference type="AlphaFoldDB" id="A0A1V0QE38"/>
<accession>A0A1Z2XJJ2</accession>
<protein>
    <recommendedName>
        <fullName evidence="3">DUF3873 domain-containing protein</fullName>
    </recommendedName>
</protein>
<reference evidence="2" key="1">
    <citation type="submission" date="2016-04" db="EMBL/GenBank/DDBJ databases">
        <title>Complete Genome Sequences of Twelve Strains of a Stable Defined Moderately Diverse Mouse Microbiota 2 (sDMDMm2).</title>
        <authorList>
            <person name="Uchimura Y."/>
            <person name="Wyss M."/>
            <person name="Brugiroux S."/>
            <person name="Limenitakis J.P."/>
            <person name="Stecher B."/>
            <person name="McCoy K.D."/>
            <person name="Macpherson A.J."/>
        </authorList>
    </citation>
    <scope>NUCLEOTIDE SEQUENCE [LARGE SCALE GENOMIC DNA]</scope>
    <source>
        <strain evidence="2">YL27</strain>
    </source>
</reference>
<dbReference type="Pfam" id="PF12989">
    <property type="entry name" value="DUF3873"/>
    <property type="match status" value="1"/>
</dbReference>
<proteinExistence type="predicted"/>
<sequence>MCNSEYDFLIPKLGQELYSKAYNPYRPYSKKFQWIYEYRHTDGELFSATAPTIELCRQWRDEWLAERSNNSQ</sequence>
<name>A0A1V0QE38_9BACT</name>
<dbReference type="Proteomes" id="UP000186351">
    <property type="component" value="Chromosome"/>
</dbReference>
<dbReference type="EMBL" id="CP015402">
    <property type="protein sequence ID" value="ARE60810.1"/>
    <property type="molecule type" value="Genomic_DNA"/>
</dbReference>
<evidence type="ECO:0000313" key="2">
    <source>
        <dbReference type="Proteomes" id="UP000186351"/>
    </source>
</evidence>
<dbReference type="InterPro" id="IPR024356">
    <property type="entry name" value="DUF3873"/>
</dbReference>
<dbReference type="OrthoDB" id="1002652at2"/>
<dbReference type="KEGG" id="pary:A4V02_13755"/>
<accession>A0A1V0QE38</accession>
<dbReference type="STRING" id="1796646.A4V02_13755"/>